<proteinExistence type="predicted"/>
<reference evidence="7 8" key="1">
    <citation type="submission" date="2020-08" db="EMBL/GenBank/DDBJ databases">
        <title>Cohnella phylogeny.</title>
        <authorList>
            <person name="Dunlap C."/>
        </authorList>
    </citation>
    <scope>NUCLEOTIDE SEQUENCE [LARGE SCALE GENOMIC DNA]</scope>
    <source>
        <strain evidence="7 8">CBP 2801</strain>
    </source>
</reference>
<dbReference type="Pfam" id="PF00072">
    <property type="entry name" value="Response_reg"/>
    <property type="match status" value="1"/>
</dbReference>
<dbReference type="SUPFAM" id="SSF52172">
    <property type="entry name" value="CheY-like"/>
    <property type="match status" value="1"/>
</dbReference>
<keyword evidence="8" id="KW-1185">Reference proteome</keyword>
<accession>A0A7X0SSA3</accession>
<evidence type="ECO:0000256" key="4">
    <source>
        <dbReference type="PROSITE-ProRule" id="PRU00169"/>
    </source>
</evidence>
<dbReference type="SMART" id="SM00342">
    <property type="entry name" value="HTH_ARAC"/>
    <property type="match status" value="1"/>
</dbReference>
<dbReference type="InterPro" id="IPR018062">
    <property type="entry name" value="HTH_AraC-typ_CS"/>
</dbReference>
<dbReference type="EMBL" id="JACJVO010000023">
    <property type="protein sequence ID" value="MBB6732948.1"/>
    <property type="molecule type" value="Genomic_DNA"/>
</dbReference>
<comment type="caution">
    <text evidence="7">The sequence shown here is derived from an EMBL/GenBank/DDBJ whole genome shotgun (WGS) entry which is preliminary data.</text>
</comment>
<evidence type="ECO:0000313" key="7">
    <source>
        <dbReference type="EMBL" id="MBB6732948.1"/>
    </source>
</evidence>
<dbReference type="InterPro" id="IPR011006">
    <property type="entry name" value="CheY-like_superfamily"/>
</dbReference>
<dbReference type="Gene3D" id="3.40.50.2300">
    <property type="match status" value="1"/>
</dbReference>
<dbReference type="Gene3D" id="1.10.10.60">
    <property type="entry name" value="Homeodomain-like"/>
    <property type="match status" value="2"/>
</dbReference>
<evidence type="ECO:0000259" key="6">
    <source>
        <dbReference type="PROSITE" id="PS50110"/>
    </source>
</evidence>
<dbReference type="GO" id="GO:0000160">
    <property type="term" value="P:phosphorelay signal transduction system"/>
    <property type="evidence" value="ECO:0007669"/>
    <property type="project" value="InterPro"/>
</dbReference>
<evidence type="ECO:0000259" key="5">
    <source>
        <dbReference type="PROSITE" id="PS01124"/>
    </source>
</evidence>
<dbReference type="PROSITE" id="PS00041">
    <property type="entry name" value="HTH_ARAC_FAMILY_1"/>
    <property type="match status" value="1"/>
</dbReference>
<dbReference type="SUPFAM" id="SSF46689">
    <property type="entry name" value="Homeodomain-like"/>
    <property type="match status" value="2"/>
</dbReference>
<keyword evidence="3" id="KW-0804">Transcription</keyword>
<evidence type="ECO:0000256" key="3">
    <source>
        <dbReference type="ARBA" id="ARBA00023163"/>
    </source>
</evidence>
<dbReference type="PANTHER" id="PTHR43280">
    <property type="entry name" value="ARAC-FAMILY TRANSCRIPTIONAL REGULATOR"/>
    <property type="match status" value="1"/>
</dbReference>
<dbReference type="InterPro" id="IPR009057">
    <property type="entry name" value="Homeodomain-like_sf"/>
</dbReference>
<dbReference type="GO" id="GO:0043565">
    <property type="term" value="F:sequence-specific DNA binding"/>
    <property type="evidence" value="ECO:0007669"/>
    <property type="project" value="InterPro"/>
</dbReference>
<dbReference type="SMART" id="SM00448">
    <property type="entry name" value="REC"/>
    <property type="match status" value="1"/>
</dbReference>
<feature type="domain" description="Response regulatory" evidence="6">
    <location>
        <begin position="7"/>
        <end position="123"/>
    </location>
</feature>
<dbReference type="PANTHER" id="PTHR43280:SF2">
    <property type="entry name" value="HTH-TYPE TRANSCRIPTIONAL REGULATOR EXSA"/>
    <property type="match status" value="1"/>
</dbReference>
<feature type="modified residue" description="4-aspartylphosphate" evidence="4">
    <location>
        <position position="58"/>
    </location>
</feature>
<keyword evidence="2" id="KW-0238">DNA-binding</keyword>
<gene>
    <name evidence="7" type="ORF">H7C18_18690</name>
</gene>
<dbReference type="AlphaFoldDB" id="A0A7X0SSA3"/>
<dbReference type="GO" id="GO:0003700">
    <property type="term" value="F:DNA-binding transcription factor activity"/>
    <property type="evidence" value="ECO:0007669"/>
    <property type="project" value="InterPro"/>
</dbReference>
<keyword evidence="4" id="KW-0597">Phosphoprotein</keyword>
<dbReference type="Proteomes" id="UP000564644">
    <property type="component" value="Unassembled WGS sequence"/>
</dbReference>
<evidence type="ECO:0000256" key="2">
    <source>
        <dbReference type="ARBA" id="ARBA00023125"/>
    </source>
</evidence>
<dbReference type="InterPro" id="IPR018060">
    <property type="entry name" value="HTH_AraC"/>
</dbReference>
<evidence type="ECO:0000256" key="1">
    <source>
        <dbReference type="ARBA" id="ARBA00023015"/>
    </source>
</evidence>
<keyword evidence="1" id="KW-0805">Transcription regulation</keyword>
<dbReference type="CDD" id="cd17536">
    <property type="entry name" value="REC_YesN-like"/>
    <property type="match status" value="1"/>
</dbReference>
<sequence length="533" mass="59915">MDREALKVLVVDDELPLREELRLFPWEAHRTEWVGEAENGEEAMRLCRSLQPDIVITDITMPVMGGIELFRRLKEEMPRTQVILLTCHTEFAYAQEAVRLGAIQYLVKVTMEERELGEALARAAEAVRQNGLLRLSERSKLRWEASKRLRQLLRGDEPEAKAGDRPAGDAEQELLKLCGASLPAAPLALFAETRPGTRSFVRHELEEALEQAEPRFGFFWQPAGDEVYLLLFQRDFTDMKALRSEAEKLLDSLDGELDRRLPFLSGSIRLFASIGETVRGGAKFAEVCRKLLFGKPLDSFYDGAGRLFPAPSEPVAAEPRAAAAENLLPAARWEEPWELGPERLLPLLRQEFAAWARRRRLPPEQLRALAAERLRGWLRNNGPQPPDWPLAAAVAEASSLGELVAALIHAVESARGDRACRREIADAKAYIAANLAAPLTLAAVSAQVGLSPHYLSRLFREETGFSFNDFVTDKRIERAIRLLKTTSLRVYEVAEEVGIPSYRYFAVLFRERTGAAPSEFKKAQPARETEEQP</sequence>
<dbReference type="PROSITE" id="PS50110">
    <property type="entry name" value="RESPONSE_REGULATORY"/>
    <property type="match status" value="1"/>
</dbReference>
<organism evidence="7 8">
    <name type="scientific">Cohnella zeiphila</name>
    <dbReference type="NCBI Taxonomy" id="2761120"/>
    <lineage>
        <taxon>Bacteria</taxon>
        <taxon>Bacillati</taxon>
        <taxon>Bacillota</taxon>
        <taxon>Bacilli</taxon>
        <taxon>Bacillales</taxon>
        <taxon>Paenibacillaceae</taxon>
        <taxon>Cohnella</taxon>
    </lineage>
</organism>
<name>A0A7X0SSA3_9BACL</name>
<dbReference type="Pfam" id="PF12833">
    <property type="entry name" value="HTH_18"/>
    <property type="match status" value="1"/>
</dbReference>
<feature type="domain" description="HTH araC/xylS-type" evidence="5">
    <location>
        <begin position="425"/>
        <end position="523"/>
    </location>
</feature>
<evidence type="ECO:0000313" key="8">
    <source>
        <dbReference type="Proteomes" id="UP000564644"/>
    </source>
</evidence>
<dbReference type="PROSITE" id="PS01124">
    <property type="entry name" value="HTH_ARAC_FAMILY_2"/>
    <property type="match status" value="1"/>
</dbReference>
<dbReference type="RefSeq" id="WP_185130613.1">
    <property type="nucleotide sequence ID" value="NZ_JACJVO010000023.1"/>
</dbReference>
<protein>
    <submittedName>
        <fullName evidence="7">Response regulator</fullName>
    </submittedName>
</protein>
<dbReference type="InterPro" id="IPR001789">
    <property type="entry name" value="Sig_transdc_resp-reg_receiver"/>
</dbReference>